<protein>
    <submittedName>
        <fullName evidence="5">Uncharacterized protein LOC106751227</fullName>
    </submittedName>
</protein>
<dbReference type="InterPro" id="IPR055216">
    <property type="entry name" value="Sol_i_2/4"/>
</dbReference>
<name>A0A6P3Y907_DINQU</name>
<dbReference type="OrthoDB" id="7554597at2759"/>
<dbReference type="Proteomes" id="UP000515204">
    <property type="component" value="Unplaced"/>
</dbReference>
<dbReference type="Gene3D" id="1.10.238.190">
    <property type="match status" value="1"/>
</dbReference>
<dbReference type="RefSeq" id="XP_014487551.1">
    <property type="nucleotide sequence ID" value="XM_014632065.1"/>
</dbReference>
<feature type="domain" description="Ant venom allergen Sol i 2/4" evidence="3">
    <location>
        <begin position="37"/>
        <end position="126"/>
    </location>
</feature>
<keyword evidence="2" id="KW-0472">Membrane</keyword>
<evidence type="ECO:0000313" key="4">
    <source>
        <dbReference type="Proteomes" id="UP000515204"/>
    </source>
</evidence>
<dbReference type="KEGG" id="dqu:106751227"/>
<reference evidence="5" key="1">
    <citation type="submission" date="2025-08" db="UniProtKB">
        <authorList>
            <consortium name="RefSeq"/>
        </authorList>
    </citation>
    <scope>IDENTIFICATION</scope>
</reference>
<dbReference type="SUPFAM" id="SSF47565">
    <property type="entry name" value="Insect pheromone/odorant-binding proteins"/>
    <property type="match status" value="1"/>
</dbReference>
<dbReference type="GO" id="GO:0005549">
    <property type="term" value="F:odorant binding"/>
    <property type="evidence" value="ECO:0007669"/>
    <property type="project" value="InterPro"/>
</dbReference>
<dbReference type="GeneID" id="106751227"/>
<keyword evidence="4" id="KW-1185">Reference proteome</keyword>
<evidence type="ECO:0000313" key="5">
    <source>
        <dbReference type="RefSeq" id="XP_014487551.1"/>
    </source>
</evidence>
<organism evidence="4 5">
    <name type="scientific">Dinoponera quadriceps</name>
    <name type="common">South American ant</name>
    <dbReference type="NCBI Taxonomy" id="609295"/>
    <lineage>
        <taxon>Eukaryota</taxon>
        <taxon>Metazoa</taxon>
        <taxon>Ecdysozoa</taxon>
        <taxon>Arthropoda</taxon>
        <taxon>Hexapoda</taxon>
        <taxon>Insecta</taxon>
        <taxon>Pterygota</taxon>
        <taxon>Neoptera</taxon>
        <taxon>Endopterygota</taxon>
        <taxon>Hymenoptera</taxon>
        <taxon>Apocrita</taxon>
        <taxon>Aculeata</taxon>
        <taxon>Formicoidea</taxon>
        <taxon>Formicidae</taxon>
        <taxon>Ponerinae</taxon>
        <taxon>Ponerini</taxon>
        <taxon>Dinoponera</taxon>
    </lineage>
</organism>
<gene>
    <name evidence="5" type="primary">LOC106751227</name>
</gene>
<dbReference type="InterPro" id="IPR036728">
    <property type="entry name" value="PBP_GOBP_sf"/>
</dbReference>
<evidence type="ECO:0000259" key="3">
    <source>
        <dbReference type="Pfam" id="PF22750"/>
    </source>
</evidence>
<sequence length="133" mass="14928">MKTLTIMYHIICILAVTTTVYSLDSVRLRKFSDDLMKCSEKLGASTTSLTAEVLVCAVEKDGKLLDDNGEYIRDAAVQDLEDFISDLSVLKRAREMLTKCFNDGDQSGFTGREQTMKIATCFVPMVLFFNKPH</sequence>
<dbReference type="Pfam" id="PF22750">
    <property type="entry name" value="Sol_i_2"/>
    <property type="match status" value="1"/>
</dbReference>
<keyword evidence="2" id="KW-1133">Transmembrane helix</keyword>
<keyword evidence="2" id="KW-0812">Transmembrane</keyword>
<accession>A0A6P3Y907</accession>
<evidence type="ECO:0000256" key="2">
    <source>
        <dbReference type="SAM" id="Phobius"/>
    </source>
</evidence>
<comment type="similarity">
    <text evidence="1">Belongs to the ant venom allergen 2/4 family.</text>
</comment>
<dbReference type="InterPro" id="IPR038211">
    <property type="entry name" value="Ant_venon_allerg_soli_2/4_sf"/>
</dbReference>
<proteinExistence type="inferred from homology"/>
<evidence type="ECO:0000256" key="1">
    <source>
        <dbReference type="ARBA" id="ARBA00009932"/>
    </source>
</evidence>
<dbReference type="AlphaFoldDB" id="A0A6P3Y907"/>
<feature type="transmembrane region" description="Helical" evidence="2">
    <location>
        <begin position="6"/>
        <end position="23"/>
    </location>
</feature>